<accession>A0ACC1TFX6</accession>
<sequence length="186" mass="21032">MSCLLYVMAIEPLAEMLRDSKLKGIRIKGVDDKILTSLFADDTIVSLDKDDDKRVMDNCLGDFCGASTASFNLDKTEYLPIGTKEHRAWVIRNKRLNLKAGNEIEETAKIVKDGESMRQLGGRIGNGTNETQQWETIIKKQEKVINQWKGANLTFKGKELILKALVISLDQFLATVNTMPKWVQER</sequence>
<dbReference type="Proteomes" id="UP001163835">
    <property type="component" value="Unassembled WGS sequence"/>
</dbReference>
<proteinExistence type="predicted"/>
<evidence type="ECO:0000313" key="2">
    <source>
        <dbReference type="Proteomes" id="UP001163835"/>
    </source>
</evidence>
<gene>
    <name evidence="1" type="ORF">F5876DRAFT_6268</name>
</gene>
<evidence type="ECO:0000313" key="1">
    <source>
        <dbReference type="EMBL" id="KAJ3803649.1"/>
    </source>
</evidence>
<feature type="non-terminal residue" evidence="1">
    <location>
        <position position="186"/>
    </location>
</feature>
<comment type="caution">
    <text evidence="1">The sequence shown here is derived from an EMBL/GenBank/DDBJ whole genome shotgun (WGS) entry which is preliminary data.</text>
</comment>
<organism evidence="1 2">
    <name type="scientific">Lentinula aff. lateritia</name>
    <dbReference type="NCBI Taxonomy" id="2804960"/>
    <lineage>
        <taxon>Eukaryota</taxon>
        <taxon>Fungi</taxon>
        <taxon>Dikarya</taxon>
        <taxon>Basidiomycota</taxon>
        <taxon>Agaricomycotina</taxon>
        <taxon>Agaricomycetes</taxon>
        <taxon>Agaricomycetidae</taxon>
        <taxon>Agaricales</taxon>
        <taxon>Marasmiineae</taxon>
        <taxon>Omphalotaceae</taxon>
        <taxon>Lentinula</taxon>
    </lineage>
</organism>
<dbReference type="EMBL" id="MU797108">
    <property type="protein sequence ID" value="KAJ3803649.1"/>
    <property type="molecule type" value="Genomic_DNA"/>
</dbReference>
<name>A0ACC1TFX6_9AGAR</name>
<keyword evidence="2" id="KW-1185">Reference proteome</keyword>
<protein>
    <submittedName>
        <fullName evidence="1">Uncharacterized protein</fullName>
    </submittedName>
</protein>
<reference evidence="1" key="1">
    <citation type="submission" date="2022-09" db="EMBL/GenBank/DDBJ databases">
        <title>A Global Phylogenomic Analysis of the Shiitake Genus Lentinula.</title>
        <authorList>
            <consortium name="DOE Joint Genome Institute"/>
            <person name="Sierra-Patev S."/>
            <person name="Min B."/>
            <person name="Naranjo-Ortiz M."/>
            <person name="Looney B."/>
            <person name="Konkel Z."/>
            <person name="Slot J.C."/>
            <person name="Sakamoto Y."/>
            <person name="Steenwyk J.L."/>
            <person name="Rokas A."/>
            <person name="Carro J."/>
            <person name="Camarero S."/>
            <person name="Ferreira P."/>
            <person name="Molpeceres G."/>
            <person name="Ruiz-Duenas F.J."/>
            <person name="Serrano A."/>
            <person name="Henrissat B."/>
            <person name="Drula E."/>
            <person name="Hughes K.W."/>
            <person name="Mata J.L."/>
            <person name="Ishikawa N.K."/>
            <person name="Vargas-Isla R."/>
            <person name="Ushijima S."/>
            <person name="Smith C.A."/>
            <person name="Ahrendt S."/>
            <person name="Andreopoulos W."/>
            <person name="He G."/>
            <person name="Labutti K."/>
            <person name="Lipzen A."/>
            <person name="Ng V."/>
            <person name="Riley R."/>
            <person name="Sandor L."/>
            <person name="Barry K."/>
            <person name="Martinez A.T."/>
            <person name="Xiao Y."/>
            <person name="Gibbons J.G."/>
            <person name="Terashima K."/>
            <person name="Grigoriev I.V."/>
            <person name="Hibbett D.S."/>
        </authorList>
    </citation>
    <scope>NUCLEOTIDE SEQUENCE</scope>
    <source>
        <strain evidence="1">TMI1499</strain>
    </source>
</reference>